<dbReference type="PANTHER" id="PTHR37977">
    <property type="entry name" value="PROTEIN CBG18402-RELATED"/>
    <property type="match status" value="1"/>
</dbReference>
<protein>
    <submittedName>
        <fullName evidence="3">Uncharacterized protein</fullName>
    </submittedName>
</protein>
<gene>
    <name evidence="3" type="ORF">CAMP_LOCUS5157</name>
</gene>
<feature type="compositionally biased region" description="Basic and acidic residues" evidence="1">
    <location>
        <begin position="105"/>
        <end position="126"/>
    </location>
</feature>
<accession>A0A9P1ICG4</accession>
<keyword evidence="2" id="KW-1133">Transmembrane helix</keyword>
<keyword evidence="4" id="KW-1185">Reference proteome</keyword>
<evidence type="ECO:0000313" key="4">
    <source>
        <dbReference type="Proteomes" id="UP001152747"/>
    </source>
</evidence>
<keyword evidence="2" id="KW-0472">Membrane</keyword>
<feature type="compositionally biased region" description="Polar residues" evidence="1">
    <location>
        <begin position="39"/>
        <end position="71"/>
    </location>
</feature>
<comment type="caution">
    <text evidence="3">The sequence shown here is derived from an EMBL/GenBank/DDBJ whole genome shotgun (WGS) entry which is preliminary data.</text>
</comment>
<feature type="transmembrane region" description="Helical" evidence="2">
    <location>
        <begin position="12"/>
        <end position="32"/>
    </location>
</feature>
<dbReference type="AlphaFoldDB" id="A0A9P1ICG4"/>
<organism evidence="3 4">
    <name type="scientific">Caenorhabditis angaria</name>
    <dbReference type="NCBI Taxonomy" id="860376"/>
    <lineage>
        <taxon>Eukaryota</taxon>
        <taxon>Metazoa</taxon>
        <taxon>Ecdysozoa</taxon>
        <taxon>Nematoda</taxon>
        <taxon>Chromadorea</taxon>
        <taxon>Rhabditida</taxon>
        <taxon>Rhabditina</taxon>
        <taxon>Rhabditomorpha</taxon>
        <taxon>Rhabditoidea</taxon>
        <taxon>Rhabditidae</taxon>
        <taxon>Peloderinae</taxon>
        <taxon>Caenorhabditis</taxon>
    </lineage>
</organism>
<dbReference type="PANTHER" id="PTHR37977:SF1">
    <property type="entry name" value="PROTEIN CBG18402"/>
    <property type="match status" value="1"/>
</dbReference>
<name>A0A9P1ICG4_9PELO</name>
<evidence type="ECO:0000256" key="2">
    <source>
        <dbReference type="SAM" id="Phobius"/>
    </source>
</evidence>
<reference evidence="3" key="1">
    <citation type="submission" date="2022-11" db="EMBL/GenBank/DDBJ databases">
        <authorList>
            <person name="Kikuchi T."/>
        </authorList>
    </citation>
    <scope>NUCLEOTIDE SEQUENCE</scope>
    <source>
        <strain evidence="3">PS1010</strain>
    </source>
</reference>
<sequence length="191" mass="21310">MLAQTDDQNYFHSFSVCLLLKLLILYTFLPICTSKKTKNSLASSNNSSQETGSIHLSTQKSPARTPNQKSPDNMRKSTKSMKSSRNAMDSIKMIKGKMRKSKSPIFEKKEKDISRDGDDEQQHTEIIDVPIGKAAENVPLANNLTPTKQSKTRERPNSPSVSSAPKVSFAENLIESNNNRHLIEMPTQSAE</sequence>
<feature type="region of interest" description="Disordered" evidence="1">
    <location>
        <begin position="38"/>
        <end position="191"/>
    </location>
</feature>
<dbReference type="OrthoDB" id="5871017at2759"/>
<feature type="compositionally biased region" description="Polar residues" evidence="1">
    <location>
        <begin position="140"/>
        <end position="149"/>
    </location>
</feature>
<evidence type="ECO:0000256" key="1">
    <source>
        <dbReference type="SAM" id="MobiDB-lite"/>
    </source>
</evidence>
<dbReference type="Proteomes" id="UP001152747">
    <property type="component" value="Unassembled WGS sequence"/>
</dbReference>
<keyword evidence="2" id="KW-0812">Transmembrane</keyword>
<feature type="compositionally biased region" description="Polar residues" evidence="1">
    <location>
        <begin position="174"/>
        <end position="191"/>
    </location>
</feature>
<proteinExistence type="predicted"/>
<dbReference type="EMBL" id="CANHGI010000002">
    <property type="protein sequence ID" value="CAI5442520.1"/>
    <property type="molecule type" value="Genomic_DNA"/>
</dbReference>
<evidence type="ECO:0000313" key="3">
    <source>
        <dbReference type="EMBL" id="CAI5442520.1"/>
    </source>
</evidence>